<dbReference type="AlphaFoldDB" id="A0A841RM08"/>
<dbReference type="InterPro" id="IPR029058">
    <property type="entry name" value="AB_hydrolase_fold"/>
</dbReference>
<evidence type="ECO:0000313" key="5">
    <source>
        <dbReference type="EMBL" id="MBB6512962.1"/>
    </source>
</evidence>
<dbReference type="PANTHER" id="PTHR48098">
    <property type="entry name" value="ENTEROCHELIN ESTERASE-RELATED"/>
    <property type="match status" value="1"/>
</dbReference>
<dbReference type="GO" id="GO:0004553">
    <property type="term" value="F:hydrolase activity, hydrolyzing O-glycosyl compounds"/>
    <property type="evidence" value="ECO:0007669"/>
    <property type="project" value="InterPro"/>
</dbReference>
<organism evidence="5 6">
    <name type="scientific">Gracilibacillus halotolerans</name>
    <dbReference type="NCBI Taxonomy" id="74386"/>
    <lineage>
        <taxon>Bacteria</taxon>
        <taxon>Bacillati</taxon>
        <taxon>Bacillota</taxon>
        <taxon>Bacilli</taxon>
        <taxon>Bacillales</taxon>
        <taxon>Bacillaceae</taxon>
        <taxon>Gracilibacillus</taxon>
    </lineage>
</organism>
<feature type="chain" id="PRO_5039299119" evidence="3">
    <location>
        <begin position="29"/>
        <end position="611"/>
    </location>
</feature>
<dbReference type="RefSeq" id="WP_184247223.1">
    <property type="nucleotide sequence ID" value="NZ_BAAACU010000042.1"/>
</dbReference>
<dbReference type="Proteomes" id="UP000572212">
    <property type="component" value="Unassembled WGS sequence"/>
</dbReference>
<dbReference type="SUPFAM" id="SSF53474">
    <property type="entry name" value="alpha/beta-Hydrolases"/>
    <property type="match status" value="1"/>
</dbReference>
<dbReference type="InterPro" id="IPR010502">
    <property type="entry name" value="Carb-bd_dom_fam9"/>
</dbReference>
<dbReference type="Gene3D" id="2.60.40.1190">
    <property type="match status" value="1"/>
</dbReference>
<evidence type="ECO:0000313" key="6">
    <source>
        <dbReference type="Proteomes" id="UP000572212"/>
    </source>
</evidence>
<dbReference type="InterPro" id="IPR000801">
    <property type="entry name" value="Esterase-like"/>
</dbReference>
<dbReference type="Pfam" id="PF06452">
    <property type="entry name" value="CBM9_1"/>
    <property type="match status" value="1"/>
</dbReference>
<name>A0A841RM08_9BACI</name>
<dbReference type="Gene3D" id="3.40.50.1820">
    <property type="entry name" value="alpha/beta hydrolase"/>
    <property type="match status" value="1"/>
</dbReference>
<protein>
    <submittedName>
        <fullName evidence="5">Enterochelin esterase-like enzyme</fullName>
    </submittedName>
</protein>
<comment type="caution">
    <text evidence="5">The sequence shown here is derived from an EMBL/GenBank/DDBJ whole genome shotgun (WGS) entry which is preliminary data.</text>
</comment>
<keyword evidence="6" id="KW-1185">Reference proteome</keyword>
<feature type="signal peptide" evidence="3">
    <location>
        <begin position="1"/>
        <end position="28"/>
    </location>
</feature>
<feature type="domain" description="Carbohydrate-binding" evidence="4">
    <location>
        <begin position="71"/>
        <end position="242"/>
    </location>
</feature>
<dbReference type="SUPFAM" id="SSF49344">
    <property type="entry name" value="CBD9-like"/>
    <property type="match status" value="1"/>
</dbReference>
<feature type="region of interest" description="Disordered" evidence="2">
    <location>
        <begin position="27"/>
        <end position="52"/>
    </location>
</feature>
<dbReference type="EMBL" id="JACHON010000006">
    <property type="protein sequence ID" value="MBB6512962.1"/>
    <property type="molecule type" value="Genomic_DNA"/>
</dbReference>
<dbReference type="GO" id="GO:0030246">
    <property type="term" value="F:carbohydrate binding"/>
    <property type="evidence" value="ECO:0007669"/>
    <property type="project" value="InterPro"/>
</dbReference>
<dbReference type="GO" id="GO:0016052">
    <property type="term" value="P:carbohydrate catabolic process"/>
    <property type="evidence" value="ECO:0007669"/>
    <property type="project" value="InterPro"/>
</dbReference>
<dbReference type="InterPro" id="IPR050583">
    <property type="entry name" value="Mycobacterial_A85_antigen"/>
</dbReference>
<dbReference type="CDD" id="cd00005">
    <property type="entry name" value="CBM9_like_1"/>
    <property type="match status" value="1"/>
</dbReference>
<evidence type="ECO:0000256" key="2">
    <source>
        <dbReference type="SAM" id="MobiDB-lite"/>
    </source>
</evidence>
<evidence type="ECO:0000256" key="1">
    <source>
        <dbReference type="SAM" id="Coils"/>
    </source>
</evidence>
<sequence>MKRKTIKPVLTILVAVALVFTYSSSSLPDVSASSGNGKSGKSAAPPKKIPVDKDGFDSEGRMVAYFGSPLIDGEVDKKEWKHAPKVKPKYINTDNVSATFQALWDDDAIYILAEVKDKNLSVESGTPYMQDSVEVFLDENNDKSQEYGMDDLHIRVNYENALSVDNGNADDYYTATKKTKDGYIVEARIGLKGKPENGQVLGIELQVNDAVGSERVGTINVFDSTGNAWNDTSVFGEIVLAGKKKNDTSGLNPYDLINLVKKTLKMDFSLYKNSNVVMEAIGDVTESALINEKKVKQEQIDEQYDALQEAISKLEMTEEAANEKYFTPLPDEYRIESEQPGTIETLHYQTENLDGGKDDKKFHVYLPHGYDESDSSKKYNVLYLMHGGGENEDLIFGGPNESREMKRIIDNMIAKGDIEPLIVVTPSFYGGKGDVALFHEELVNDIIPLAETEYHTYAQSGSREDIKASRAHRAFGGFSMGSVTTWHTFAEALDYVKYYMPLSGDSWAIEDSGGGSKPKETAEYLANVVRNSEYTPEDFYIFSATGNQDIAYPNLKPQVDEMRKLSDVFIYSSDTNKGNFYFIEADGGVHSWYWQNQFIYNILPDLFVDEE</sequence>
<reference evidence="5 6" key="1">
    <citation type="submission" date="2020-08" db="EMBL/GenBank/DDBJ databases">
        <title>Genomic Encyclopedia of Type Strains, Phase IV (KMG-IV): sequencing the most valuable type-strain genomes for metagenomic binning, comparative biology and taxonomic classification.</title>
        <authorList>
            <person name="Goeker M."/>
        </authorList>
    </citation>
    <scope>NUCLEOTIDE SEQUENCE [LARGE SCALE GENOMIC DNA]</scope>
    <source>
        <strain evidence="5 6">DSM 11805</strain>
    </source>
</reference>
<accession>A0A841RM08</accession>
<evidence type="ECO:0000256" key="3">
    <source>
        <dbReference type="SAM" id="SignalP"/>
    </source>
</evidence>
<feature type="compositionally biased region" description="Low complexity" evidence="2">
    <location>
        <begin position="27"/>
        <end position="44"/>
    </location>
</feature>
<feature type="coiled-coil region" evidence="1">
    <location>
        <begin position="290"/>
        <end position="324"/>
    </location>
</feature>
<evidence type="ECO:0000259" key="4">
    <source>
        <dbReference type="Pfam" id="PF06452"/>
    </source>
</evidence>
<proteinExistence type="predicted"/>
<keyword evidence="3" id="KW-0732">Signal</keyword>
<keyword evidence="1" id="KW-0175">Coiled coil</keyword>
<dbReference type="Pfam" id="PF00756">
    <property type="entry name" value="Esterase"/>
    <property type="match status" value="1"/>
</dbReference>
<gene>
    <name evidence="5" type="ORF">GGQ92_001751</name>
</gene>